<dbReference type="EMBL" id="JAGTJS010000002">
    <property type="protein sequence ID" value="KAH7273415.1"/>
    <property type="molecule type" value="Genomic_DNA"/>
</dbReference>
<keyword evidence="3" id="KW-1185">Reference proteome</keyword>
<reference evidence="2" key="1">
    <citation type="journal article" date="2021" name="Nat. Commun.">
        <title>Genetic determinants of endophytism in the Arabidopsis root mycobiome.</title>
        <authorList>
            <person name="Mesny F."/>
            <person name="Miyauchi S."/>
            <person name="Thiergart T."/>
            <person name="Pickel B."/>
            <person name="Atanasova L."/>
            <person name="Karlsson M."/>
            <person name="Huettel B."/>
            <person name="Barry K.W."/>
            <person name="Haridas S."/>
            <person name="Chen C."/>
            <person name="Bauer D."/>
            <person name="Andreopoulos W."/>
            <person name="Pangilinan J."/>
            <person name="LaButti K."/>
            <person name="Riley R."/>
            <person name="Lipzen A."/>
            <person name="Clum A."/>
            <person name="Drula E."/>
            <person name="Henrissat B."/>
            <person name="Kohler A."/>
            <person name="Grigoriev I.V."/>
            <person name="Martin F.M."/>
            <person name="Hacquard S."/>
        </authorList>
    </citation>
    <scope>NUCLEOTIDE SEQUENCE</scope>
    <source>
        <strain evidence="2">FSSC 5 MPI-SDFR-AT-0091</strain>
    </source>
</reference>
<dbReference type="AlphaFoldDB" id="A0A9P9RCV4"/>
<gene>
    <name evidence="2" type="ORF">B0J15DRAFT_519864</name>
</gene>
<sequence>MKLWAIFLGVTAFFSIGLTVSVGPTPLFCASATDYCRVGESPSMCECCGSHVMTCVERKAIGLERWYPDDPKLNGWYLRAKPCPLHPSIVSKLLSQLGSASSTKQLLHLAYTAKKMTLIPPHHSQLPLKKFVAVQG</sequence>
<keyword evidence="1" id="KW-0732">Signal</keyword>
<evidence type="ECO:0000313" key="3">
    <source>
        <dbReference type="Proteomes" id="UP000736672"/>
    </source>
</evidence>
<comment type="caution">
    <text evidence="2">The sequence shown here is derived from an EMBL/GenBank/DDBJ whole genome shotgun (WGS) entry which is preliminary data.</text>
</comment>
<feature type="chain" id="PRO_5040324449" evidence="1">
    <location>
        <begin position="20"/>
        <end position="136"/>
    </location>
</feature>
<protein>
    <submittedName>
        <fullName evidence="2">Uncharacterized protein</fullName>
    </submittedName>
</protein>
<organism evidence="2 3">
    <name type="scientific">Fusarium solani</name>
    <name type="common">Filamentous fungus</name>
    <dbReference type="NCBI Taxonomy" id="169388"/>
    <lineage>
        <taxon>Eukaryota</taxon>
        <taxon>Fungi</taxon>
        <taxon>Dikarya</taxon>
        <taxon>Ascomycota</taxon>
        <taxon>Pezizomycotina</taxon>
        <taxon>Sordariomycetes</taxon>
        <taxon>Hypocreomycetidae</taxon>
        <taxon>Hypocreales</taxon>
        <taxon>Nectriaceae</taxon>
        <taxon>Fusarium</taxon>
        <taxon>Fusarium solani species complex</taxon>
    </lineage>
</organism>
<dbReference type="Proteomes" id="UP000736672">
    <property type="component" value="Unassembled WGS sequence"/>
</dbReference>
<proteinExistence type="predicted"/>
<feature type="signal peptide" evidence="1">
    <location>
        <begin position="1"/>
        <end position="19"/>
    </location>
</feature>
<evidence type="ECO:0000256" key="1">
    <source>
        <dbReference type="SAM" id="SignalP"/>
    </source>
</evidence>
<evidence type="ECO:0000313" key="2">
    <source>
        <dbReference type="EMBL" id="KAH7273415.1"/>
    </source>
</evidence>
<name>A0A9P9RCV4_FUSSL</name>
<accession>A0A9P9RCV4</accession>